<feature type="compositionally biased region" description="Basic and acidic residues" evidence="1">
    <location>
        <begin position="186"/>
        <end position="198"/>
    </location>
</feature>
<gene>
    <name evidence="3" type="ORF">AB5J52_46785</name>
</gene>
<dbReference type="InterPro" id="IPR036086">
    <property type="entry name" value="ParB/Sulfiredoxin_sf"/>
</dbReference>
<reference evidence="3" key="1">
    <citation type="submission" date="2024-07" db="EMBL/GenBank/DDBJ databases">
        <authorList>
            <person name="Yu S.T."/>
        </authorList>
    </citation>
    <scope>NUCLEOTIDE SEQUENCE</scope>
    <source>
        <strain evidence="3">R39</strain>
    </source>
</reference>
<evidence type="ECO:0000259" key="2">
    <source>
        <dbReference type="SMART" id="SM00470"/>
    </source>
</evidence>
<feature type="compositionally biased region" description="Basic and acidic residues" evidence="1">
    <location>
        <begin position="205"/>
        <end position="218"/>
    </location>
</feature>
<dbReference type="SUPFAM" id="SSF110849">
    <property type="entry name" value="ParB/Sulfiredoxin"/>
    <property type="match status" value="1"/>
</dbReference>
<dbReference type="AlphaFoldDB" id="A0AB39R2T9"/>
<feature type="region of interest" description="Disordered" evidence="1">
    <location>
        <begin position="129"/>
        <end position="153"/>
    </location>
</feature>
<dbReference type="SMART" id="SM00470">
    <property type="entry name" value="ParB"/>
    <property type="match status" value="1"/>
</dbReference>
<dbReference type="InterPro" id="IPR003115">
    <property type="entry name" value="ParB_N"/>
</dbReference>
<name>A0AB39R2T9_9ACTN</name>
<dbReference type="RefSeq" id="WP_369227839.1">
    <property type="nucleotide sequence ID" value="NZ_CP163441.1"/>
</dbReference>
<feature type="compositionally biased region" description="Basic and acidic residues" evidence="1">
    <location>
        <begin position="138"/>
        <end position="151"/>
    </location>
</feature>
<feature type="region of interest" description="Disordered" evidence="1">
    <location>
        <begin position="184"/>
        <end position="251"/>
    </location>
</feature>
<dbReference type="EMBL" id="CP163441">
    <property type="protein sequence ID" value="XDQ49184.1"/>
    <property type="molecule type" value="Genomic_DNA"/>
</dbReference>
<sequence length="341" mass="36813">MEIDALCLAGSPRLAGERKEHIEILAAAPDALPPIIVHRPTMRVIDGFHRLRAARLRGDTTIAARFFDGDESAAFVLAVQLNVTHGLPLALADRQRAAERIIVSHPHWSDRRVATVTGIAPGTVGEIRRRLGPGATAPDERRLGQDGRMRPLDGAAGRIRAGELLSENPELSLRQVARAAGISPETARDVRNRLRNGEDPLPPSRRRDREAEPVHDITTEAGAGSDAAEGAGSGPVPVPPGEPTALRLARPATRTRVDVRPDRVVLVKRLTADPALRFSETGRSLLRLLAIHAVREEEWDAIIGNVPPHCSGIVADLAVQLADMWADFATRVRRDVTASVG</sequence>
<organism evidence="3">
    <name type="scientific">Streptomyces sp. R39</name>
    <dbReference type="NCBI Taxonomy" id="3238631"/>
    <lineage>
        <taxon>Bacteria</taxon>
        <taxon>Bacillati</taxon>
        <taxon>Actinomycetota</taxon>
        <taxon>Actinomycetes</taxon>
        <taxon>Kitasatosporales</taxon>
        <taxon>Streptomycetaceae</taxon>
        <taxon>Streptomyces</taxon>
    </lineage>
</organism>
<feature type="compositionally biased region" description="Low complexity" evidence="1">
    <location>
        <begin position="220"/>
        <end position="230"/>
    </location>
</feature>
<proteinExistence type="predicted"/>
<evidence type="ECO:0000313" key="3">
    <source>
        <dbReference type="EMBL" id="XDQ49184.1"/>
    </source>
</evidence>
<evidence type="ECO:0000256" key="1">
    <source>
        <dbReference type="SAM" id="MobiDB-lite"/>
    </source>
</evidence>
<accession>A0AB39R2T9</accession>
<feature type="domain" description="ParB-like N-terminal" evidence="2">
    <location>
        <begin position="1"/>
        <end position="83"/>
    </location>
</feature>
<protein>
    <submittedName>
        <fullName evidence="3">ParB N-terminal domain-containing protein</fullName>
    </submittedName>
</protein>